<protein>
    <submittedName>
        <fullName evidence="1">Uncharacterized protein</fullName>
    </submittedName>
</protein>
<accession>A0AAN4W3F2</accession>
<dbReference type="EMBL" id="BQKE01000002">
    <property type="protein sequence ID" value="GJM63275.1"/>
    <property type="molecule type" value="Genomic_DNA"/>
</dbReference>
<organism evidence="1 2">
    <name type="scientific">Persicobacter diffluens</name>
    <dbReference type="NCBI Taxonomy" id="981"/>
    <lineage>
        <taxon>Bacteria</taxon>
        <taxon>Pseudomonadati</taxon>
        <taxon>Bacteroidota</taxon>
        <taxon>Cytophagia</taxon>
        <taxon>Cytophagales</taxon>
        <taxon>Persicobacteraceae</taxon>
        <taxon>Persicobacter</taxon>
    </lineage>
</organism>
<name>A0AAN4W3F2_9BACT</name>
<proteinExistence type="predicted"/>
<dbReference type="Proteomes" id="UP001310022">
    <property type="component" value="Unassembled WGS sequence"/>
</dbReference>
<dbReference type="AlphaFoldDB" id="A0AAN4W3F2"/>
<evidence type="ECO:0000313" key="2">
    <source>
        <dbReference type="Proteomes" id="UP001310022"/>
    </source>
</evidence>
<comment type="caution">
    <text evidence="1">The sequence shown here is derived from an EMBL/GenBank/DDBJ whole genome shotgun (WGS) entry which is preliminary data.</text>
</comment>
<evidence type="ECO:0000313" key="1">
    <source>
        <dbReference type="EMBL" id="GJM63275.1"/>
    </source>
</evidence>
<sequence length="162" mass="18850">MESQELFEMPPIIFTIEGASELKSIVKEAAPLPVYEGFYYTYEGHQITARDTDGNISRTFFMENDNLRKVVTNHFTLDGRLISRSEILFENYDHQPNPFRHLFYVEGAFHRAFSKNNYSQCIMNEYQVNAEGALTLYHTKTQSSEFGYNAQSWPAFGAYENR</sequence>
<keyword evidence="2" id="KW-1185">Reference proteome</keyword>
<gene>
    <name evidence="1" type="ORF">PEDI_38270</name>
</gene>
<reference evidence="1 2" key="1">
    <citation type="submission" date="2021-12" db="EMBL/GenBank/DDBJ databases">
        <title>Genome sequencing of bacteria with rrn-lacking chromosome and rrn-plasmid.</title>
        <authorList>
            <person name="Anda M."/>
            <person name="Iwasaki W."/>
        </authorList>
    </citation>
    <scope>NUCLEOTIDE SEQUENCE [LARGE SCALE GENOMIC DNA]</scope>
    <source>
        <strain evidence="1 2">NBRC 15940</strain>
    </source>
</reference>